<proteinExistence type="predicted"/>
<gene>
    <name evidence="2" type="ORF">S01H1_58129</name>
</gene>
<organism evidence="2">
    <name type="scientific">marine sediment metagenome</name>
    <dbReference type="NCBI Taxonomy" id="412755"/>
    <lineage>
        <taxon>unclassified sequences</taxon>
        <taxon>metagenomes</taxon>
        <taxon>ecological metagenomes</taxon>
    </lineage>
</organism>
<name>X0VFU0_9ZZZZ</name>
<dbReference type="AlphaFoldDB" id="X0VFU0"/>
<dbReference type="Pfam" id="PF14216">
    <property type="entry name" value="DUF4326"/>
    <property type="match status" value="1"/>
</dbReference>
<sequence>MTTVVNIRVQKCDVYIGRGSPFGNPFRIGRDGNRQQVIELYRRKFLHKLLNDDEFAMEVQVLKGKRLGCFCKPLACHGDVIVEVLEGRKS</sequence>
<evidence type="ECO:0000313" key="2">
    <source>
        <dbReference type="EMBL" id="GAG17134.1"/>
    </source>
</evidence>
<accession>X0VFU0</accession>
<reference evidence="2" key="1">
    <citation type="journal article" date="2014" name="Front. Microbiol.">
        <title>High frequency of phylogenetically diverse reductive dehalogenase-homologous genes in deep subseafloor sedimentary metagenomes.</title>
        <authorList>
            <person name="Kawai M."/>
            <person name="Futagami T."/>
            <person name="Toyoda A."/>
            <person name="Takaki Y."/>
            <person name="Nishi S."/>
            <person name="Hori S."/>
            <person name="Arai W."/>
            <person name="Tsubouchi T."/>
            <person name="Morono Y."/>
            <person name="Uchiyama I."/>
            <person name="Ito T."/>
            <person name="Fujiyama A."/>
            <person name="Inagaki F."/>
            <person name="Takami H."/>
        </authorList>
    </citation>
    <scope>NUCLEOTIDE SEQUENCE</scope>
    <source>
        <strain evidence="2">Expedition CK06-06</strain>
    </source>
</reference>
<dbReference type="InterPro" id="IPR025475">
    <property type="entry name" value="DUF4326"/>
</dbReference>
<comment type="caution">
    <text evidence="2">The sequence shown here is derived from an EMBL/GenBank/DDBJ whole genome shotgun (WGS) entry which is preliminary data.</text>
</comment>
<dbReference type="EMBL" id="BARS01037953">
    <property type="protein sequence ID" value="GAG17134.1"/>
    <property type="molecule type" value="Genomic_DNA"/>
</dbReference>
<evidence type="ECO:0000259" key="1">
    <source>
        <dbReference type="Pfam" id="PF14216"/>
    </source>
</evidence>
<protein>
    <recommendedName>
        <fullName evidence="1">DUF4326 domain-containing protein</fullName>
    </recommendedName>
</protein>
<feature type="domain" description="DUF4326" evidence="1">
    <location>
        <begin position="4"/>
        <end position="83"/>
    </location>
</feature>